<dbReference type="Proteomes" id="UP000030671">
    <property type="component" value="Unassembled WGS sequence"/>
</dbReference>
<protein>
    <submittedName>
        <fullName evidence="1">Uncharacterized protein</fullName>
    </submittedName>
</protein>
<dbReference type="HOGENOM" id="CLU_1468339_0_0_1"/>
<reference evidence="1 2" key="1">
    <citation type="journal article" date="2012" name="New Phytol.">
        <title>Insight into trade-off between wood decay and parasitism from the genome of a fungal forest pathogen.</title>
        <authorList>
            <person name="Olson A."/>
            <person name="Aerts A."/>
            <person name="Asiegbu F."/>
            <person name="Belbahri L."/>
            <person name="Bouzid O."/>
            <person name="Broberg A."/>
            <person name="Canback B."/>
            <person name="Coutinho P.M."/>
            <person name="Cullen D."/>
            <person name="Dalman K."/>
            <person name="Deflorio G."/>
            <person name="van Diepen L.T."/>
            <person name="Dunand C."/>
            <person name="Duplessis S."/>
            <person name="Durling M."/>
            <person name="Gonthier P."/>
            <person name="Grimwood J."/>
            <person name="Fossdal C.G."/>
            <person name="Hansson D."/>
            <person name="Henrissat B."/>
            <person name="Hietala A."/>
            <person name="Himmelstrand K."/>
            <person name="Hoffmeister D."/>
            <person name="Hogberg N."/>
            <person name="James T.Y."/>
            <person name="Karlsson M."/>
            <person name="Kohler A."/>
            <person name="Kues U."/>
            <person name="Lee Y.H."/>
            <person name="Lin Y.C."/>
            <person name="Lind M."/>
            <person name="Lindquist E."/>
            <person name="Lombard V."/>
            <person name="Lucas S."/>
            <person name="Lunden K."/>
            <person name="Morin E."/>
            <person name="Murat C."/>
            <person name="Park J."/>
            <person name="Raffaello T."/>
            <person name="Rouze P."/>
            <person name="Salamov A."/>
            <person name="Schmutz J."/>
            <person name="Solheim H."/>
            <person name="Stahlberg J."/>
            <person name="Velez H."/>
            <person name="de Vries R.P."/>
            <person name="Wiebenga A."/>
            <person name="Woodward S."/>
            <person name="Yakovlev I."/>
            <person name="Garbelotto M."/>
            <person name="Martin F."/>
            <person name="Grigoriev I.V."/>
            <person name="Stenlid J."/>
        </authorList>
    </citation>
    <scope>NUCLEOTIDE SEQUENCE [LARGE SCALE GENOMIC DNA]</scope>
    <source>
        <strain evidence="1 2">TC 32-1</strain>
    </source>
</reference>
<proteinExistence type="predicted"/>
<evidence type="ECO:0000313" key="1">
    <source>
        <dbReference type="EMBL" id="ETW81482.1"/>
    </source>
</evidence>
<accession>W4K6M5</accession>
<dbReference type="AlphaFoldDB" id="W4K6M5"/>
<keyword evidence="2" id="KW-1185">Reference proteome</keyword>
<name>W4K6M5_HETIT</name>
<sequence>MYIIGQEFPEMGHVDGRSMAYGVSFPVGIVNHPLFDMSVVPKVLYHIVHLCLKKINYFTIGFIVVYKVLGSEVGALANVHDRAVSEKVSLLVTLLAESGLSIVWQGWWYRLRDGWEPVPRERVCIRVREDIVDISHGKDVKGFWHQEEEWGQESSAIEKLGEQGGSHIFVEERWLVPFPLILRE</sequence>
<gene>
    <name evidence="1" type="ORF">HETIRDRAFT_118000</name>
</gene>
<organism evidence="1 2">
    <name type="scientific">Heterobasidion irregulare (strain TC 32-1)</name>
    <dbReference type="NCBI Taxonomy" id="747525"/>
    <lineage>
        <taxon>Eukaryota</taxon>
        <taxon>Fungi</taxon>
        <taxon>Dikarya</taxon>
        <taxon>Basidiomycota</taxon>
        <taxon>Agaricomycotina</taxon>
        <taxon>Agaricomycetes</taxon>
        <taxon>Russulales</taxon>
        <taxon>Bondarzewiaceae</taxon>
        <taxon>Heterobasidion</taxon>
        <taxon>Heterobasidion annosum species complex</taxon>
    </lineage>
</organism>
<dbReference type="KEGG" id="hir:HETIRDRAFT_118000"/>
<dbReference type="RefSeq" id="XP_009546125.1">
    <property type="nucleotide sequence ID" value="XM_009547830.1"/>
</dbReference>
<dbReference type="EMBL" id="KI925458">
    <property type="protein sequence ID" value="ETW81482.1"/>
    <property type="molecule type" value="Genomic_DNA"/>
</dbReference>
<dbReference type="InParanoid" id="W4K6M5"/>
<evidence type="ECO:0000313" key="2">
    <source>
        <dbReference type="Proteomes" id="UP000030671"/>
    </source>
</evidence>
<dbReference type="GeneID" id="20666571"/>